<sequence>MSAAKSSMIMAFLALFVCLSSTVMAAELLDPGNPFNCTTFQANCKALGIETYGNGKNATFSSATAQCNVSNIANAKPLCGLNVVCTASFLVQVSAPAPGTPSASSSAAAPTATTNGTGPIPTSKPPATGGTNGVYTVATADLTPQLLAKYNQDKCPKSAANAKMATSIAAMVAVASIVTFMSSLL</sequence>
<name>A0A9P6RHR5_9FUNG</name>
<dbReference type="EMBL" id="JAAAIN010000211">
    <property type="protein sequence ID" value="KAG0318040.1"/>
    <property type="molecule type" value="Genomic_DNA"/>
</dbReference>
<feature type="transmembrane region" description="Helical" evidence="2">
    <location>
        <begin position="164"/>
        <end position="184"/>
    </location>
</feature>
<keyword evidence="2" id="KW-1133">Transmembrane helix</keyword>
<proteinExistence type="predicted"/>
<evidence type="ECO:0000256" key="2">
    <source>
        <dbReference type="SAM" id="Phobius"/>
    </source>
</evidence>
<keyword evidence="3" id="KW-0732">Signal</keyword>
<keyword evidence="2" id="KW-0472">Membrane</keyword>
<comment type="caution">
    <text evidence="4">The sequence shown here is derived from an EMBL/GenBank/DDBJ whole genome shotgun (WGS) entry which is preliminary data.</text>
</comment>
<evidence type="ECO:0000313" key="4">
    <source>
        <dbReference type="EMBL" id="KAG0318040.1"/>
    </source>
</evidence>
<feature type="region of interest" description="Disordered" evidence="1">
    <location>
        <begin position="100"/>
        <end position="131"/>
    </location>
</feature>
<dbReference type="AlphaFoldDB" id="A0A9P6RHR5"/>
<evidence type="ECO:0000256" key="1">
    <source>
        <dbReference type="SAM" id="MobiDB-lite"/>
    </source>
</evidence>
<keyword evidence="5" id="KW-1185">Reference proteome</keyword>
<accession>A0A9P6RHR5</accession>
<feature type="chain" id="PRO_5040489997" evidence="3">
    <location>
        <begin position="26"/>
        <end position="185"/>
    </location>
</feature>
<protein>
    <submittedName>
        <fullName evidence="4">Uncharacterized protein</fullName>
    </submittedName>
</protein>
<reference evidence="4" key="1">
    <citation type="journal article" date="2020" name="Fungal Divers.">
        <title>Resolving the Mortierellaceae phylogeny through synthesis of multi-gene phylogenetics and phylogenomics.</title>
        <authorList>
            <person name="Vandepol N."/>
            <person name="Liber J."/>
            <person name="Desiro A."/>
            <person name="Na H."/>
            <person name="Kennedy M."/>
            <person name="Barry K."/>
            <person name="Grigoriev I.V."/>
            <person name="Miller A.N."/>
            <person name="O'Donnell K."/>
            <person name="Stajich J.E."/>
            <person name="Bonito G."/>
        </authorList>
    </citation>
    <scope>NUCLEOTIDE SEQUENCE</scope>
    <source>
        <strain evidence="4">NVP60</strain>
    </source>
</reference>
<evidence type="ECO:0000256" key="3">
    <source>
        <dbReference type="SAM" id="SignalP"/>
    </source>
</evidence>
<evidence type="ECO:0000313" key="5">
    <source>
        <dbReference type="Proteomes" id="UP000823405"/>
    </source>
</evidence>
<gene>
    <name evidence="4" type="ORF">BGZ97_004448</name>
</gene>
<feature type="compositionally biased region" description="Low complexity" evidence="1">
    <location>
        <begin position="100"/>
        <end position="119"/>
    </location>
</feature>
<keyword evidence="2" id="KW-0812">Transmembrane</keyword>
<organism evidence="4 5">
    <name type="scientific">Linnemannia gamsii</name>
    <dbReference type="NCBI Taxonomy" id="64522"/>
    <lineage>
        <taxon>Eukaryota</taxon>
        <taxon>Fungi</taxon>
        <taxon>Fungi incertae sedis</taxon>
        <taxon>Mucoromycota</taxon>
        <taxon>Mortierellomycotina</taxon>
        <taxon>Mortierellomycetes</taxon>
        <taxon>Mortierellales</taxon>
        <taxon>Mortierellaceae</taxon>
        <taxon>Linnemannia</taxon>
    </lineage>
</organism>
<dbReference type="OrthoDB" id="2434883at2759"/>
<feature type="signal peptide" evidence="3">
    <location>
        <begin position="1"/>
        <end position="25"/>
    </location>
</feature>
<dbReference type="Proteomes" id="UP000823405">
    <property type="component" value="Unassembled WGS sequence"/>
</dbReference>